<dbReference type="OrthoDB" id="7171777at2"/>
<name>A0A1X7P9X0_9HYPH</name>
<feature type="transmembrane region" description="Helical" evidence="1">
    <location>
        <begin position="189"/>
        <end position="208"/>
    </location>
</feature>
<feature type="transmembrane region" description="Helical" evidence="1">
    <location>
        <begin position="79"/>
        <end position="99"/>
    </location>
</feature>
<gene>
    <name evidence="3" type="ORF">SAMN02982922_3596</name>
</gene>
<keyword evidence="1" id="KW-0472">Membrane</keyword>
<dbReference type="GO" id="GO:0080120">
    <property type="term" value="P:CAAX-box protein maturation"/>
    <property type="evidence" value="ECO:0007669"/>
    <property type="project" value="UniProtKB-ARBA"/>
</dbReference>
<dbReference type="InterPro" id="IPR003675">
    <property type="entry name" value="Rce1/LyrA-like_dom"/>
</dbReference>
<evidence type="ECO:0000256" key="1">
    <source>
        <dbReference type="SAM" id="Phobius"/>
    </source>
</evidence>
<keyword evidence="1" id="KW-0812">Transmembrane</keyword>
<organism evidence="3 4">
    <name type="scientific">Mesorhizobium australicum</name>
    <dbReference type="NCBI Taxonomy" id="536018"/>
    <lineage>
        <taxon>Bacteria</taxon>
        <taxon>Pseudomonadati</taxon>
        <taxon>Pseudomonadota</taxon>
        <taxon>Alphaproteobacteria</taxon>
        <taxon>Hyphomicrobiales</taxon>
        <taxon>Phyllobacteriaceae</taxon>
        <taxon>Mesorhizobium</taxon>
    </lineage>
</organism>
<dbReference type="PANTHER" id="PTHR39430">
    <property type="entry name" value="MEMBRANE-ASSOCIATED PROTEASE-RELATED"/>
    <property type="match status" value="1"/>
</dbReference>
<keyword evidence="4" id="KW-1185">Reference proteome</keyword>
<dbReference type="EMBL" id="FXBL01000004">
    <property type="protein sequence ID" value="SMH47844.1"/>
    <property type="molecule type" value="Genomic_DNA"/>
</dbReference>
<feature type="transmembrane region" description="Helical" evidence="1">
    <location>
        <begin position="281"/>
        <end position="305"/>
    </location>
</feature>
<reference evidence="3 4" key="1">
    <citation type="submission" date="2017-04" db="EMBL/GenBank/DDBJ databases">
        <authorList>
            <person name="Afonso C.L."/>
            <person name="Miller P.J."/>
            <person name="Scott M.A."/>
            <person name="Spackman E."/>
            <person name="Goraichik I."/>
            <person name="Dimitrov K.M."/>
            <person name="Suarez D.L."/>
            <person name="Swayne D.E."/>
        </authorList>
    </citation>
    <scope>NUCLEOTIDE SEQUENCE [LARGE SCALE GENOMIC DNA]</scope>
    <source>
        <strain evidence="3 4">B5P</strain>
    </source>
</reference>
<proteinExistence type="predicted"/>
<dbReference type="AlphaFoldDB" id="A0A1X7P9X0"/>
<dbReference type="Proteomes" id="UP000193083">
    <property type="component" value="Unassembled WGS sequence"/>
</dbReference>
<dbReference type="RefSeq" id="WP_085465403.1">
    <property type="nucleotide sequence ID" value="NZ_FXBL01000004.1"/>
</dbReference>
<feature type="transmembrane region" description="Helical" evidence="1">
    <location>
        <begin position="156"/>
        <end position="177"/>
    </location>
</feature>
<feature type="transmembrane region" description="Helical" evidence="1">
    <location>
        <begin position="214"/>
        <end position="237"/>
    </location>
</feature>
<feature type="transmembrane region" description="Helical" evidence="1">
    <location>
        <begin position="27"/>
        <end position="59"/>
    </location>
</feature>
<accession>A0A1X7P9X0</accession>
<protein>
    <recommendedName>
        <fullName evidence="2">CAAX prenyl protease 2/Lysostaphin resistance protein A-like domain-containing protein</fullName>
    </recommendedName>
</protein>
<feature type="transmembrane region" description="Helical" evidence="1">
    <location>
        <begin position="119"/>
        <end position="136"/>
    </location>
</feature>
<evidence type="ECO:0000313" key="4">
    <source>
        <dbReference type="Proteomes" id="UP000193083"/>
    </source>
</evidence>
<feature type="domain" description="CAAX prenyl protease 2/Lysostaphin resistance protein A-like" evidence="2">
    <location>
        <begin position="159"/>
        <end position="254"/>
    </location>
</feature>
<evidence type="ECO:0000313" key="3">
    <source>
        <dbReference type="EMBL" id="SMH47844.1"/>
    </source>
</evidence>
<dbReference type="GO" id="GO:0004175">
    <property type="term" value="F:endopeptidase activity"/>
    <property type="evidence" value="ECO:0007669"/>
    <property type="project" value="UniProtKB-ARBA"/>
</dbReference>
<evidence type="ECO:0000259" key="2">
    <source>
        <dbReference type="Pfam" id="PF02517"/>
    </source>
</evidence>
<feature type="transmembrane region" description="Helical" evidence="1">
    <location>
        <begin position="244"/>
        <end position="261"/>
    </location>
</feature>
<dbReference type="PANTHER" id="PTHR39430:SF1">
    <property type="entry name" value="PROTEASE"/>
    <property type="match status" value="1"/>
</dbReference>
<sequence length="327" mass="35356">MPPTETTSPFRQYVALAREGRWGVPSIVIGMVLIVALWVVTTVVVMFAASAIISAWYGISYASISDRLQTAFAGRAGTATLLVTLGVLWGVVWAVLRIVHRRRLSSVLGADRRIDVRDGLKAVLAGCLAFGLSMLVGPDSQDLPIERSSLALADWLVYLLPVAGLIALQASAEEVVFRGYLMQLLANRFASPLVWAAIPLLIFTIAHWDPEVQAHMLLAIFGSVFLFAVAATVLVVATGNLGAAMGYHVVNNIFAFLVFSPRGDDNEFALYLYLALSDPRWTGSEAALLIGMDVLSCLLVLFLLLHQRSPLRVGRRPDAGCAPVPVE</sequence>
<dbReference type="Pfam" id="PF02517">
    <property type="entry name" value="Rce1-like"/>
    <property type="match status" value="1"/>
</dbReference>
<keyword evidence="1" id="KW-1133">Transmembrane helix</keyword>